<sequence>MHAGFERLSRLAKLESLSLSFNNFDNSILSSFKELSSLKYLYLNNNQLEGSIDTKEFDSLSNLEKLSLARNKIQDFVASTGIN</sequence>
<accession>A0A8X7Y6H5</accession>
<dbReference type="InterPro" id="IPR001611">
    <property type="entry name" value="Leu-rich_rpt"/>
</dbReference>
<organism evidence="2 3">
    <name type="scientific">Populus tomentosa</name>
    <name type="common">Chinese white poplar</name>
    <dbReference type="NCBI Taxonomy" id="118781"/>
    <lineage>
        <taxon>Eukaryota</taxon>
        <taxon>Viridiplantae</taxon>
        <taxon>Streptophyta</taxon>
        <taxon>Embryophyta</taxon>
        <taxon>Tracheophyta</taxon>
        <taxon>Spermatophyta</taxon>
        <taxon>Magnoliopsida</taxon>
        <taxon>eudicotyledons</taxon>
        <taxon>Gunneridae</taxon>
        <taxon>Pentapetalae</taxon>
        <taxon>rosids</taxon>
        <taxon>fabids</taxon>
        <taxon>Malpighiales</taxon>
        <taxon>Salicaceae</taxon>
        <taxon>Saliceae</taxon>
        <taxon>Populus</taxon>
    </lineage>
</organism>
<keyword evidence="1" id="KW-0732">Signal</keyword>
<evidence type="ECO:0000313" key="3">
    <source>
        <dbReference type="Proteomes" id="UP000886885"/>
    </source>
</evidence>
<keyword evidence="3" id="KW-1185">Reference proteome</keyword>
<dbReference type="Proteomes" id="UP000886885">
    <property type="component" value="Chromosome 18D"/>
</dbReference>
<name>A0A8X7Y6H5_POPTO</name>
<comment type="caution">
    <text evidence="2">The sequence shown here is derived from an EMBL/GenBank/DDBJ whole genome shotgun (WGS) entry which is preliminary data.</text>
</comment>
<evidence type="ECO:0000313" key="2">
    <source>
        <dbReference type="EMBL" id="KAG6739930.1"/>
    </source>
</evidence>
<dbReference type="PANTHER" id="PTHR48060">
    <property type="entry name" value="DNA DAMAGE-REPAIR/TOLERATION PROTEIN DRT100"/>
    <property type="match status" value="1"/>
</dbReference>
<gene>
    <name evidence="2" type="ORF">POTOM_057551</name>
</gene>
<dbReference type="OrthoDB" id="1002441at2759"/>
<dbReference type="EMBL" id="JAAWWB010000036">
    <property type="protein sequence ID" value="KAG6739930.1"/>
    <property type="molecule type" value="Genomic_DNA"/>
</dbReference>
<dbReference type="Pfam" id="PF13855">
    <property type="entry name" value="LRR_8"/>
    <property type="match status" value="1"/>
</dbReference>
<protein>
    <submittedName>
        <fullName evidence="2">Uncharacterized protein</fullName>
    </submittedName>
</protein>
<proteinExistence type="predicted"/>
<reference evidence="2" key="1">
    <citation type="journal article" date="2020" name="bioRxiv">
        <title>Hybrid origin of Populus tomentosa Carr. identified through genome sequencing and phylogenomic analysis.</title>
        <authorList>
            <person name="An X."/>
            <person name="Gao K."/>
            <person name="Chen Z."/>
            <person name="Li J."/>
            <person name="Yang X."/>
            <person name="Yang X."/>
            <person name="Zhou J."/>
            <person name="Guo T."/>
            <person name="Zhao T."/>
            <person name="Huang S."/>
            <person name="Miao D."/>
            <person name="Khan W.U."/>
            <person name="Rao P."/>
            <person name="Ye M."/>
            <person name="Lei B."/>
            <person name="Liao W."/>
            <person name="Wang J."/>
            <person name="Ji L."/>
            <person name="Li Y."/>
            <person name="Guo B."/>
            <person name="Mustafa N.S."/>
            <person name="Li S."/>
            <person name="Yun Q."/>
            <person name="Keller S.R."/>
            <person name="Mao J."/>
            <person name="Zhang R."/>
            <person name="Strauss S.H."/>
        </authorList>
    </citation>
    <scope>NUCLEOTIDE SEQUENCE</scope>
    <source>
        <strain evidence="2">GM15</strain>
        <tissue evidence="2">Leaf</tissue>
    </source>
</reference>
<dbReference type="InterPro" id="IPR053211">
    <property type="entry name" value="DNA_repair-toleration"/>
</dbReference>
<dbReference type="PANTHER" id="PTHR48060:SF17">
    <property type="entry name" value="LRR RECEPTOR-LIKE SERINE_THREONINE-PROTEIN KINASE IRK-RELATED"/>
    <property type="match status" value="1"/>
</dbReference>
<dbReference type="AlphaFoldDB" id="A0A8X7Y6H5"/>
<evidence type="ECO:0000256" key="1">
    <source>
        <dbReference type="ARBA" id="ARBA00022729"/>
    </source>
</evidence>